<dbReference type="InterPro" id="IPR052579">
    <property type="entry name" value="Zinc_finger_SWIM"/>
</dbReference>
<evidence type="ECO:0000313" key="2">
    <source>
        <dbReference type="EMBL" id="OWY92656.1"/>
    </source>
</evidence>
<dbReference type="PANTHER" id="PTHR31569">
    <property type="entry name" value="SWIM-TYPE DOMAIN-CONTAINING PROTEIN"/>
    <property type="match status" value="1"/>
</dbReference>
<keyword evidence="3" id="KW-1185">Reference proteome</keyword>
<dbReference type="OrthoDB" id="125488at2759"/>
<dbReference type="PANTHER" id="PTHR31569:SF4">
    <property type="entry name" value="SWIM-TYPE DOMAIN-CONTAINING PROTEIN"/>
    <property type="match status" value="1"/>
</dbReference>
<feature type="domain" description="ZSWIM1/3 RNaseH-like" evidence="1">
    <location>
        <begin position="59"/>
        <end position="162"/>
    </location>
</feature>
<evidence type="ECO:0000259" key="1">
    <source>
        <dbReference type="Pfam" id="PF21056"/>
    </source>
</evidence>
<comment type="caution">
    <text evidence="2">The sequence shown here is derived from an EMBL/GenBank/DDBJ whole genome shotgun (WGS) entry which is preliminary data.</text>
</comment>
<accession>A0A225UJD3</accession>
<dbReference type="Proteomes" id="UP000198211">
    <property type="component" value="Unassembled WGS sequence"/>
</dbReference>
<dbReference type="EMBL" id="NBNE01017613">
    <property type="protein sequence ID" value="OWY92656.1"/>
    <property type="molecule type" value="Genomic_DNA"/>
</dbReference>
<gene>
    <name evidence="2" type="ORF">PHMEG_00038253</name>
</gene>
<sequence>MPTVDSLRQAGAKAKSILKYLNTNSNPAPKDVQKLIQTLKKRERGSTSCAHRLKDWMRQFCGESGNVGHIFVQRVLNGKVGVVLHNFATRITLQTKHMLDIYRRFQEVLMIDATHGTNMSKYKIFSFMAHDVFGKGQYVQHAILENERNETLFTAIKELKKQPSMDKAAIADYCFSFWQKSQLRAVVNFLVYARNEREYNKHRRYLKHLTSIGLEREVGEMYVADDPNYHTVLCGVGDTVTDQDLWCSHKRQNAVTLGNNTNNRLESSWKHMKEVVKSSMSLDQCLGTILFYQNQTETLL</sequence>
<dbReference type="Pfam" id="PF21056">
    <property type="entry name" value="ZSWIM1-3_RNaseH-like"/>
    <property type="match status" value="1"/>
</dbReference>
<protein>
    <recommendedName>
        <fullName evidence="1">ZSWIM1/3 RNaseH-like domain-containing protein</fullName>
    </recommendedName>
</protein>
<proteinExistence type="predicted"/>
<name>A0A225UJD3_9STRA</name>
<reference evidence="3" key="1">
    <citation type="submission" date="2017-03" db="EMBL/GenBank/DDBJ databases">
        <title>Phytopthora megakarya and P. palmivora, two closely related causual agents of cacao black pod achieved similar genome size and gene model numbers by different mechanisms.</title>
        <authorList>
            <person name="Ali S."/>
            <person name="Shao J."/>
            <person name="Larry D.J."/>
            <person name="Kronmiller B."/>
            <person name="Shen D."/>
            <person name="Strem M.D."/>
            <person name="Melnick R.L."/>
            <person name="Guiltinan M.J."/>
            <person name="Tyler B.M."/>
            <person name="Meinhardt L.W."/>
            <person name="Bailey B.A."/>
        </authorList>
    </citation>
    <scope>NUCLEOTIDE SEQUENCE [LARGE SCALE GENOMIC DNA]</scope>
    <source>
        <strain evidence="3">zdho120</strain>
    </source>
</reference>
<organism evidence="2 3">
    <name type="scientific">Phytophthora megakarya</name>
    <dbReference type="NCBI Taxonomy" id="4795"/>
    <lineage>
        <taxon>Eukaryota</taxon>
        <taxon>Sar</taxon>
        <taxon>Stramenopiles</taxon>
        <taxon>Oomycota</taxon>
        <taxon>Peronosporomycetes</taxon>
        <taxon>Peronosporales</taxon>
        <taxon>Peronosporaceae</taxon>
        <taxon>Phytophthora</taxon>
    </lineage>
</organism>
<dbReference type="InterPro" id="IPR048324">
    <property type="entry name" value="ZSWIM1-3_RNaseH-like"/>
</dbReference>
<dbReference type="AlphaFoldDB" id="A0A225UJD3"/>
<evidence type="ECO:0000313" key="3">
    <source>
        <dbReference type="Proteomes" id="UP000198211"/>
    </source>
</evidence>